<keyword evidence="1" id="KW-0560">Oxidoreductase</keyword>
<dbReference type="InterPro" id="IPR023210">
    <property type="entry name" value="NADP_OxRdtase_dom"/>
</dbReference>
<feature type="domain" description="NADP-dependent oxidoreductase" evidence="2">
    <location>
        <begin position="18"/>
        <end position="316"/>
    </location>
</feature>
<dbReference type="GO" id="GO:0005829">
    <property type="term" value="C:cytosol"/>
    <property type="evidence" value="ECO:0007669"/>
    <property type="project" value="TreeGrafter"/>
</dbReference>
<dbReference type="GO" id="GO:0016491">
    <property type="term" value="F:oxidoreductase activity"/>
    <property type="evidence" value="ECO:0007669"/>
    <property type="project" value="UniProtKB-KW"/>
</dbReference>
<dbReference type="PANTHER" id="PTHR43364">
    <property type="entry name" value="NADH-SPECIFIC METHYLGLYOXAL REDUCTASE-RELATED"/>
    <property type="match status" value="1"/>
</dbReference>
<evidence type="ECO:0000259" key="2">
    <source>
        <dbReference type="Pfam" id="PF00248"/>
    </source>
</evidence>
<evidence type="ECO:0000256" key="1">
    <source>
        <dbReference type="ARBA" id="ARBA00023002"/>
    </source>
</evidence>
<accession>A0AA50DNP3</accession>
<protein>
    <submittedName>
        <fullName evidence="3">Aldo/keto reductase</fullName>
    </submittedName>
</protein>
<organism evidence="3 4">
    <name type="scientific">Erwinia pyri</name>
    <dbReference type="NCBI Taxonomy" id="3062598"/>
    <lineage>
        <taxon>Bacteria</taxon>
        <taxon>Pseudomonadati</taxon>
        <taxon>Pseudomonadota</taxon>
        <taxon>Gammaproteobacteria</taxon>
        <taxon>Enterobacterales</taxon>
        <taxon>Erwiniaceae</taxon>
        <taxon>Erwinia</taxon>
    </lineage>
</organism>
<keyword evidence="4" id="KW-1185">Reference proteome</keyword>
<dbReference type="CDD" id="cd19081">
    <property type="entry name" value="AKR_AKR9C1"/>
    <property type="match status" value="1"/>
</dbReference>
<dbReference type="Proteomes" id="UP001228139">
    <property type="component" value="Chromosome"/>
</dbReference>
<gene>
    <name evidence="3" type="ORF">Q3V30_07290</name>
</gene>
<dbReference type="InterPro" id="IPR050523">
    <property type="entry name" value="AKR_Detox_Biosynth"/>
</dbReference>
<evidence type="ECO:0000313" key="4">
    <source>
        <dbReference type="Proteomes" id="UP001228139"/>
    </source>
</evidence>
<name>A0AA50DNP3_9GAMM</name>
<dbReference type="Pfam" id="PF00248">
    <property type="entry name" value="Aldo_ket_red"/>
    <property type="match status" value="1"/>
</dbReference>
<dbReference type="RefSeq" id="WP_306211815.1">
    <property type="nucleotide sequence ID" value="NZ_CP132353.1"/>
</dbReference>
<dbReference type="PANTHER" id="PTHR43364:SF6">
    <property type="entry name" value="OXIDOREDUCTASE-RELATED"/>
    <property type="match status" value="1"/>
</dbReference>
<dbReference type="EMBL" id="CP132353">
    <property type="protein sequence ID" value="WLS80278.1"/>
    <property type="molecule type" value="Genomic_DNA"/>
</dbReference>
<evidence type="ECO:0000313" key="3">
    <source>
        <dbReference type="EMBL" id="WLS80278.1"/>
    </source>
</evidence>
<reference evidence="3 4" key="1">
    <citation type="submission" date="2023-07" db="EMBL/GenBank/DDBJ databases">
        <title>Pathogenic bacteria of pear tree diseases.</title>
        <authorList>
            <person name="Zhang Z."/>
            <person name="He L."/>
            <person name="Huang R."/>
        </authorList>
    </citation>
    <scope>NUCLEOTIDE SEQUENCE [LARGE SCALE GENOMIC DNA]</scope>
    <source>
        <strain evidence="3 4">DE2</strain>
    </source>
</reference>
<dbReference type="FunFam" id="3.20.20.100:FF:000004">
    <property type="entry name" value="Oxidoreductase, aldo/keto reductase"/>
    <property type="match status" value="1"/>
</dbReference>
<dbReference type="KEGG" id="epi:Q3V30_07290"/>
<sequence>MSQSDHRSLGRTGIQVPRLTFGGNVFGWTVDQKTSFSLLDALVEKGLYFIDTADVYSRWAPGNQGGESETIIGNWLKQSGKRDKIVLATKVGIEMGPGKTGLAPAYIRQAVEDSLRRLQTETIDLYQAHRDDQETPLQATLETFDALIKEGKVRAIGASNYSAERLGEALKISEEQGLARYETLQPEYNLYDREEYESGLEQVAEEQGLGVINYYSLASGFLSGKYRTREDASKSKRGEGVVEKYLNKRGLQILAALDQVAEANSATPTQVALAWQIARPSITAPIVSVTSLAQLDELTKAASLTLSDEDIRVLSEASSY</sequence>
<dbReference type="InterPro" id="IPR036812">
    <property type="entry name" value="NAD(P)_OxRdtase_dom_sf"/>
</dbReference>
<dbReference type="Gene3D" id="3.20.20.100">
    <property type="entry name" value="NADP-dependent oxidoreductase domain"/>
    <property type="match status" value="1"/>
</dbReference>
<dbReference type="AlphaFoldDB" id="A0AA50DNP3"/>
<proteinExistence type="predicted"/>
<dbReference type="SUPFAM" id="SSF51430">
    <property type="entry name" value="NAD(P)-linked oxidoreductase"/>
    <property type="match status" value="1"/>
</dbReference>